<dbReference type="SFLD" id="SFLDS00029">
    <property type="entry name" value="Radical_SAM"/>
    <property type="match status" value="1"/>
</dbReference>
<dbReference type="SUPFAM" id="SSF102114">
    <property type="entry name" value="Radical SAM enzymes"/>
    <property type="match status" value="1"/>
</dbReference>
<comment type="cofactor">
    <cofactor evidence="1">
        <name>[4Fe-4S] cluster</name>
        <dbReference type="ChEBI" id="CHEBI:49883"/>
    </cofactor>
</comment>
<organism evidence="8">
    <name type="scientific">Magnetospirillum gryphiswaldense</name>
    <dbReference type="NCBI Taxonomy" id="55518"/>
    <lineage>
        <taxon>Bacteria</taxon>
        <taxon>Pseudomonadati</taxon>
        <taxon>Pseudomonadota</taxon>
        <taxon>Alphaproteobacteria</taxon>
        <taxon>Rhodospirillales</taxon>
        <taxon>Rhodospirillaceae</taxon>
        <taxon>Magnetospirillum</taxon>
    </lineage>
</organism>
<keyword evidence="4" id="KW-0479">Metal-binding</keyword>
<gene>
    <name evidence="8" type="ORF">MGR_2619</name>
</gene>
<keyword evidence="6" id="KW-0411">Iron-sulfur</keyword>
<dbReference type="EMBL" id="CU459003">
    <property type="protein sequence ID" value="CAM77673.1"/>
    <property type="molecule type" value="Genomic_DNA"/>
</dbReference>
<dbReference type="InterPro" id="IPR050377">
    <property type="entry name" value="Radical_SAM_PqqE_MftC-like"/>
</dbReference>
<sequence>MNRRSHDPRLPMITQRIDNITLIPAHYRTAMPPCPPSVKIELTARCDLACFFCATSQRLRDKRDMDWDFLVRLMGEMREAGVEELGMFYLGESMLYPRLAEAIAVAKQRFGYPYIFLTTNGRLATPDRLRDCFEAGLDSLKFSFNWADPAQAKEITRVDCFDDVVANIQAAKAIRDEVAERTGQRCGLFASSIQYDGEQRERMERAVDSILPYVDQHYWLPLYGQAGLTTGERGTMPVAGNVGRADAMRQPLPCWSLFTEGHVTWDGHLAACCFDHDGRFDMGDLNQSGFMQAWHSEAFQKLRQANLDENVVGTVCEECIAYRKHQA</sequence>
<protein>
    <submittedName>
        <fullName evidence="8">Radical SAM domain protein</fullName>
    </submittedName>
</protein>
<keyword evidence="3" id="KW-0949">S-adenosyl-L-methionine</keyword>
<evidence type="ECO:0000256" key="3">
    <source>
        <dbReference type="ARBA" id="ARBA00022691"/>
    </source>
</evidence>
<name>A4U466_9PROT</name>
<evidence type="ECO:0000256" key="6">
    <source>
        <dbReference type="ARBA" id="ARBA00023014"/>
    </source>
</evidence>
<reference evidence="8" key="1">
    <citation type="journal article" date="2007" name="J. Bacteriol.">
        <title>Comparative genome analysis of four magnetotactic bacteria reveals a complex set of group-specific genes implicated in magnetosome biomineralization and function.</title>
        <authorList>
            <person name="Richter M."/>
            <person name="Kube M."/>
            <person name="Bazylinski D.A."/>
            <person name="Lombardot T."/>
            <person name="Gloeckner F.O."/>
            <person name="Reinhardt R."/>
            <person name="Schueler D."/>
        </authorList>
    </citation>
    <scope>NUCLEOTIDE SEQUENCE</scope>
    <source>
        <strain evidence="8">MSR-1</strain>
    </source>
</reference>
<dbReference type="GO" id="GO:0003824">
    <property type="term" value="F:catalytic activity"/>
    <property type="evidence" value="ECO:0007669"/>
    <property type="project" value="InterPro"/>
</dbReference>
<dbReference type="SFLD" id="SFLDG01067">
    <property type="entry name" value="SPASM/twitch_domain_containing"/>
    <property type="match status" value="1"/>
</dbReference>
<dbReference type="Gene3D" id="3.20.20.70">
    <property type="entry name" value="Aldolase class I"/>
    <property type="match status" value="1"/>
</dbReference>
<dbReference type="PANTHER" id="PTHR11228">
    <property type="entry name" value="RADICAL SAM DOMAIN PROTEIN"/>
    <property type="match status" value="1"/>
</dbReference>
<proteinExistence type="predicted"/>
<dbReference type="AlphaFoldDB" id="A4U466"/>
<evidence type="ECO:0000256" key="2">
    <source>
        <dbReference type="ARBA" id="ARBA00022485"/>
    </source>
</evidence>
<keyword evidence="5" id="KW-0408">Iron</keyword>
<dbReference type="Pfam" id="PF13186">
    <property type="entry name" value="SPASM"/>
    <property type="match status" value="1"/>
</dbReference>
<dbReference type="InterPro" id="IPR034391">
    <property type="entry name" value="AdoMet-like_SPASM_containing"/>
</dbReference>
<dbReference type="InterPro" id="IPR023885">
    <property type="entry name" value="4Fe4S-binding_SPASM_dom"/>
</dbReference>
<evidence type="ECO:0000256" key="4">
    <source>
        <dbReference type="ARBA" id="ARBA00022723"/>
    </source>
</evidence>
<dbReference type="SFLD" id="SFLDG01387">
    <property type="entry name" value="BtrN-like_SPASM_domain_contain"/>
    <property type="match status" value="1"/>
</dbReference>
<dbReference type="Pfam" id="PF04055">
    <property type="entry name" value="Radical_SAM"/>
    <property type="match status" value="1"/>
</dbReference>
<dbReference type="GO" id="GO:0046872">
    <property type="term" value="F:metal ion binding"/>
    <property type="evidence" value="ECO:0007669"/>
    <property type="project" value="UniProtKB-KW"/>
</dbReference>
<dbReference type="InterPro" id="IPR013785">
    <property type="entry name" value="Aldolase_TIM"/>
</dbReference>
<accession>A4U466</accession>
<evidence type="ECO:0000256" key="5">
    <source>
        <dbReference type="ARBA" id="ARBA00023004"/>
    </source>
</evidence>
<keyword evidence="2" id="KW-0004">4Fe-4S</keyword>
<dbReference type="CDD" id="cd01335">
    <property type="entry name" value="Radical_SAM"/>
    <property type="match status" value="1"/>
</dbReference>
<dbReference type="PANTHER" id="PTHR11228:SF7">
    <property type="entry name" value="PQQA PEPTIDE CYCLASE"/>
    <property type="match status" value="1"/>
</dbReference>
<dbReference type="InterPro" id="IPR058240">
    <property type="entry name" value="rSAM_sf"/>
</dbReference>
<feature type="domain" description="Radical SAM core" evidence="7">
    <location>
        <begin position="32"/>
        <end position="245"/>
    </location>
</feature>
<dbReference type="InterPro" id="IPR007197">
    <property type="entry name" value="rSAM"/>
</dbReference>
<evidence type="ECO:0000313" key="8">
    <source>
        <dbReference type="EMBL" id="CAM77673.1"/>
    </source>
</evidence>
<evidence type="ECO:0000256" key="1">
    <source>
        <dbReference type="ARBA" id="ARBA00001966"/>
    </source>
</evidence>
<evidence type="ECO:0000259" key="7">
    <source>
        <dbReference type="PROSITE" id="PS51918"/>
    </source>
</evidence>
<dbReference type="PROSITE" id="PS51918">
    <property type="entry name" value="RADICAL_SAM"/>
    <property type="match status" value="1"/>
</dbReference>
<dbReference type="GO" id="GO:0051536">
    <property type="term" value="F:iron-sulfur cluster binding"/>
    <property type="evidence" value="ECO:0007669"/>
    <property type="project" value="UniProtKB-KW"/>
</dbReference>